<dbReference type="Proteomes" id="UP000243499">
    <property type="component" value="Chromosome 4"/>
</dbReference>
<dbReference type="Gramene" id="PAN24320">
    <property type="protein sequence ID" value="PAN24320"/>
    <property type="gene ID" value="PAHAL_4G182600"/>
</dbReference>
<name>A0A2S3HJE6_9POAL</name>
<feature type="compositionally biased region" description="Low complexity" evidence="1">
    <location>
        <begin position="1"/>
        <end position="18"/>
    </location>
</feature>
<dbReference type="AlphaFoldDB" id="A0A2S3HJE6"/>
<accession>A0A2S3HJE6</accession>
<sequence>MQQKPAESTAAPAASATPMGEEYRGVRRRRRRAANAGGGILALHRPAGVPHPLRGLRGPFGIEDSVGAAGPLLAIAGSRFKLHGELHGRGTLHPFPLLHVAHPLAARRPVPARLRAASSPLGPARYELGPASSCSP</sequence>
<feature type="region of interest" description="Disordered" evidence="1">
    <location>
        <begin position="1"/>
        <end position="31"/>
    </location>
</feature>
<organism evidence="2">
    <name type="scientific">Panicum hallii</name>
    <dbReference type="NCBI Taxonomy" id="206008"/>
    <lineage>
        <taxon>Eukaryota</taxon>
        <taxon>Viridiplantae</taxon>
        <taxon>Streptophyta</taxon>
        <taxon>Embryophyta</taxon>
        <taxon>Tracheophyta</taxon>
        <taxon>Spermatophyta</taxon>
        <taxon>Magnoliopsida</taxon>
        <taxon>Liliopsida</taxon>
        <taxon>Poales</taxon>
        <taxon>Poaceae</taxon>
        <taxon>PACMAD clade</taxon>
        <taxon>Panicoideae</taxon>
        <taxon>Panicodae</taxon>
        <taxon>Paniceae</taxon>
        <taxon>Panicinae</taxon>
        <taxon>Panicum</taxon>
        <taxon>Panicum sect. Panicum</taxon>
    </lineage>
</organism>
<proteinExistence type="predicted"/>
<protein>
    <submittedName>
        <fullName evidence="2">Uncharacterized protein</fullName>
    </submittedName>
</protein>
<evidence type="ECO:0000256" key="1">
    <source>
        <dbReference type="SAM" id="MobiDB-lite"/>
    </source>
</evidence>
<evidence type="ECO:0000313" key="2">
    <source>
        <dbReference type="EMBL" id="PAN24320.1"/>
    </source>
</evidence>
<reference evidence="2" key="1">
    <citation type="submission" date="2018-04" db="EMBL/GenBank/DDBJ databases">
        <title>WGS assembly of Panicum hallii.</title>
        <authorList>
            <person name="Lovell J."/>
            <person name="Jenkins J."/>
            <person name="Lowry D."/>
            <person name="Mamidi S."/>
            <person name="Sreedasyam A."/>
            <person name="Weng X."/>
            <person name="Barry K."/>
            <person name="Bonette J."/>
            <person name="Campitelli B."/>
            <person name="Daum C."/>
            <person name="Gordon S."/>
            <person name="Gould B."/>
            <person name="Lipzen A."/>
            <person name="Macqueen A."/>
            <person name="Palacio-Mejia J."/>
            <person name="Plott C."/>
            <person name="Shakirov E."/>
            <person name="Shu S."/>
            <person name="Yoshinaga Y."/>
            <person name="Zane M."/>
            <person name="Rokhsar D."/>
            <person name="Grimwood J."/>
            <person name="Schmutz J."/>
            <person name="Juenger T."/>
        </authorList>
    </citation>
    <scope>NUCLEOTIDE SEQUENCE [LARGE SCALE GENOMIC DNA]</scope>
    <source>
        <strain evidence="2">FIL2</strain>
    </source>
</reference>
<gene>
    <name evidence="2" type="ORF">PAHAL_4G182600</name>
</gene>
<dbReference type="EMBL" id="CM008049">
    <property type="protein sequence ID" value="PAN24320.1"/>
    <property type="molecule type" value="Genomic_DNA"/>
</dbReference>